<accession>A0A243RGI0</accession>
<dbReference type="InterPro" id="IPR036812">
    <property type="entry name" value="NAD(P)_OxRdtase_dom_sf"/>
</dbReference>
<reference evidence="2 3" key="1">
    <citation type="submission" date="2017-05" db="EMBL/GenBank/DDBJ databases">
        <title>Biotechnological potential of actinobacteria isolated from South African environments.</title>
        <authorList>
            <person name="Le Roes-Hill M."/>
            <person name="Prins A."/>
            <person name="Durrell K.A."/>
        </authorList>
    </citation>
    <scope>NUCLEOTIDE SEQUENCE [LARGE SCALE GENOMIC DNA]</scope>
    <source>
        <strain evidence="2">M26</strain>
    </source>
</reference>
<comment type="caution">
    <text evidence="2">The sequence shown here is derived from an EMBL/GenBank/DDBJ whole genome shotgun (WGS) entry which is preliminary data.</text>
</comment>
<dbReference type="Proteomes" id="UP000194761">
    <property type="component" value="Unassembled WGS sequence"/>
</dbReference>
<organism evidence="2 3">
    <name type="scientific">Streptosporangium minutum</name>
    <dbReference type="NCBI Taxonomy" id="569862"/>
    <lineage>
        <taxon>Bacteria</taxon>
        <taxon>Bacillati</taxon>
        <taxon>Actinomycetota</taxon>
        <taxon>Actinomycetes</taxon>
        <taxon>Streptosporangiales</taxon>
        <taxon>Streptosporangiaceae</taxon>
        <taxon>Streptosporangium</taxon>
    </lineage>
</organism>
<gene>
    <name evidence="2" type="ORF">CA984_24980</name>
</gene>
<dbReference type="Pfam" id="PF00248">
    <property type="entry name" value="Aldo_ket_red"/>
    <property type="match status" value="1"/>
</dbReference>
<proteinExistence type="predicted"/>
<dbReference type="PANTHER" id="PTHR43364:SF6">
    <property type="entry name" value="OXIDOREDUCTASE-RELATED"/>
    <property type="match status" value="1"/>
</dbReference>
<dbReference type="InterPro" id="IPR023210">
    <property type="entry name" value="NADP_OxRdtase_dom"/>
</dbReference>
<feature type="domain" description="NADP-dependent oxidoreductase" evidence="1">
    <location>
        <begin position="9"/>
        <end position="315"/>
    </location>
</feature>
<name>A0A243RGI0_9ACTN</name>
<evidence type="ECO:0000313" key="2">
    <source>
        <dbReference type="EMBL" id="OUC93811.1"/>
    </source>
</evidence>
<dbReference type="PANTHER" id="PTHR43364">
    <property type="entry name" value="NADH-SPECIFIC METHYLGLYOXAL REDUCTASE-RELATED"/>
    <property type="match status" value="1"/>
</dbReference>
<dbReference type="EMBL" id="NGFP01000124">
    <property type="protein sequence ID" value="OUC93811.1"/>
    <property type="molecule type" value="Genomic_DNA"/>
</dbReference>
<protein>
    <submittedName>
        <fullName evidence="2">Oxidoreductase</fullName>
    </submittedName>
</protein>
<dbReference type="Gene3D" id="3.20.20.100">
    <property type="entry name" value="NADP-dependent oxidoreductase domain"/>
    <property type="match status" value="1"/>
</dbReference>
<dbReference type="AlphaFoldDB" id="A0A243RGI0"/>
<evidence type="ECO:0000313" key="3">
    <source>
        <dbReference type="Proteomes" id="UP000194761"/>
    </source>
</evidence>
<dbReference type="GO" id="GO:0005829">
    <property type="term" value="C:cytosol"/>
    <property type="evidence" value="ECO:0007669"/>
    <property type="project" value="TreeGrafter"/>
</dbReference>
<sequence>MVVRMTHLPLALGTIPFGTVLDDKATFAILDRFADAGGAMLDTANNYPFWNEGATGDESELAIGRWLAARGNRDRIVLSTKCGARPTVSGDRTLDSAEGLSAAAIGSAAEGSLRRLGTDHIDVYWAHVEDRSVPLEETLGAFAELAGAGKVREIGASNVPAWRLERARALSGANGWPAYTKVQLRHTYLRPRPGLRPVESGHVLAQDDMMDYLRSEPGLTLWAYNTLMAGAYTRPDRPIPEIYDHPGTTRGLAVLREAADELGVTVNQVVLAWLIGGDLPTVPIVGVSSLAQLEEALGAVDLKLDDELRARLDSVR</sequence>
<evidence type="ECO:0000259" key="1">
    <source>
        <dbReference type="Pfam" id="PF00248"/>
    </source>
</evidence>
<dbReference type="InterPro" id="IPR050523">
    <property type="entry name" value="AKR_Detox_Biosynth"/>
</dbReference>
<dbReference type="SUPFAM" id="SSF51430">
    <property type="entry name" value="NAD(P)-linked oxidoreductase"/>
    <property type="match status" value="1"/>
</dbReference>
<keyword evidence="3" id="KW-1185">Reference proteome</keyword>